<accession>A0AAD9D0B0</accession>
<dbReference type="Proteomes" id="UP001182556">
    <property type="component" value="Unassembled WGS sequence"/>
</dbReference>
<evidence type="ECO:0000256" key="11">
    <source>
        <dbReference type="RuleBase" id="RU368004"/>
    </source>
</evidence>
<dbReference type="EC" id="2.1.1.211" evidence="3 11"/>
<keyword evidence="9 11" id="KW-0819">tRNA processing</keyword>
<dbReference type="GO" id="GO:0141101">
    <property type="term" value="F:tRNA(Ser) (uridine(44)-2'-O-)-methyltransferase activity"/>
    <property type="evidence" value="ECO:0007669"/>
    <property type="project" value="UniProtKB-EC"/>
</dbReference>
<comment type="subcellular location">
    <subcellularLocation>
        <location evidence="1 11">Cytoplasm</location>
    </subcellularLocation>
</comment>
<evidence type="ECO:0000256" key="5">
    <source>
        <dbReference type="ARBA" id="ARBA00022490"/>
    </source>
</evidence>
<dbReference type="AlphaFoldDB" id="A0AAD9D0B0"/>
<evidence type="ECO:0000256" key="10">
    <source>
        <dbReference type="ARBA" id="ARBA00047957"/>
    </source>
</evidence>
<protein>
    <recommendedName>
        <fullName evidence="4 11">tRNA (uracil-O(2)-)-methyltransferase</fullName>
        <ecNumber evidence="3 11">2.1.1.211</ecNumber>
    </recommendedName>
</protein>
<dbReference type="PANTHER" id="PTHR21210:SF0">
    <property type="entry name" value="TRNA (URACIL-O(2)-)-METHYLTRANSFERASE-RELATED"/>
    <property type="match status" value="1"/>
</dbReference>
<keyword evidence="5 11" id="KW-0963">Cytoplasm</keyword>
<evidence type="ECO:0000256" key="3">
    <source>
        <dbReference type="ARBA" id="ARBA00012795"/>
    </source>
</evidence>
<keyword evidence="7 11" id="KW-0808">Transferase</keyword>
<keyword evidence="6 11" id="KW-0489">Methyltransferase</keyword>
<comment type="caution">
    <text evidence="13">The sequence shown here is derived from an EMBL/GenBank/DDBJ whole genome shotgun (WGS) entry which is preliminary data.</text>
</comment>
<evidence type="ECO:0000256" key="8">
    <source>
        <dbReference type="ARBA" id="ARBA00022691"/>
    </source>
</evidence>
<name>A0AAD9D0B0_PAPLA</name>
<keyword evidence="14" id="KW-1185">Reference proteome</keyword>
<comment type="function">
    <text evidence="11">Adenosyl-L-methionine (AdoMet)-dependent tRNA (uracil-O(2)-)-methyltransferase.</text>
</comment>
<organism evidence="13 14">
    <name type="scientific">Papiliotrema laurentii</name>
    <name type="common">Cryptococcus laurentii</name>
    <dbReference type="NCBI Taxonomy" id="5418"/>
    <lineage>
        <taxon>Eukaryota</taxon>
        <taxon>Fungi</taxon>
        <taxon>Dikarya</taxon>
        <taxon>Basidiomycota</taxon>
        <taxon>Agaricomycotina</taxon>
        <taxon>Tremellomycetes</taxon>
        <taxon>Tremellales</taxon>
        <taxon>Rhynchogastremaceae</taxon>
        <taxon>Papiliotrema</taxon>
    </lineage>
</organism>
<evidence type="ECO:0000313" key="13">
    <source>
        <dbReference type="EMBL" id="KAK1923628.1"/>
    </source>
</evidence>
<evidence type="ECO:0000256" key="7">
    <source>
        <dbReference type="ARBA" id="ARBA00022679"/>
    </source>
</evidence>
<proteinExistence type="inferred from homology"/>
<dbReference type="GO" id="GO:0005737">
    <property type="term" value="C:cytoplasm"/>
    <property type="evidence" value="ECO:0007669"/>
    <property type="project" value="UniProtKB-SubCell"/>
</dbReference>
<dbReference type="InterPro" id="IPR011671">
    <property type="entry name" value="tRNA_uracil_MeTrfase"/>
</dbReference>
<dbReference type="Pfam" id="PF07757">
    <property type="entry name" value="AdoMet_MTase"/>
    <property type="match status" value="2"/>
</dbReference>
<keyword evidence="8 11" id="KW-0949">S-adenosyl-L-methionine</keyword>
<evidence type="ECO:0000256" key="9">
    <source>
        <dbReference type="ARBA" id="ARBA00022694"/>
    </source>
</evidence>
<feature type="region of interest" description="Disordered" evidence="12">
    <location>
        <begin position="1"/>
        <end position="47"/>
    </location>
</feature>
<evidence type="ECO:0000256" key="2">
    <source>
        <dbReference type="ARBA" id="ARBA00009056"/>
    </source>
</evidence>
<evidence type="ECO:0000256" key="12">
    <source>
        <dbReference type="SAM" id="MobiDB-lite"/>
    </source>
</evidence>
<reference evidence="13" key="1">
    <citation type="submission" date="2023-02" db="EMBL/GenBank/DDBJ databases">
        <title>Identification and recombinant expression of a fungal hydrolase from Papiliotrema laurentii that hydrolyzes apple cutin and clears colloidal polyester polyurethane.</title>
        <authorList>
            <consortium name="DOE Joint Genome Institute"/>
            <person name="Roman V.A."/>
            <person name="Bojanowski C."/>
            <person name="Crable B.R."/>
            <person name="Wagner D.N."/>
            <person name="Hung C.S."/>
            <person name="Nadeau L.J."/>
            <person name="Schratz L."/>
            <person name="Haridas S."/>
            <person name="Pangilinan J."/>
            <person name="Lipzen A."/>
            <person name="Na H."/>
            <person name="Yan M."/>
            <person name="Ng V."/>
            <person name="Grigoriev I.V."/>
            <person name="Spatafora J.W."/>
            <person name="Barlow D."/>
            <person name="Biffinger J."/>
            <person name="Kelley-Loughnane N."/>
            <person name="Varaljay V.A."/>
            <person name="Crookes-Goodson W.J."/>
        </authorList>
    </citation>
    <scope>NUCLEOTIDE SEQUENCE</scope>
    <source>
        <strain evidence="13">5307AH</strain>
    </source>
</reference>
<dbReference type="GO" id="GO:0030488">
    <property type="term" value="P:tRNA methylation"/>
    <property type="evidence" value="ECO:0007669"/>
    <property type="project" value="UniProtKB-UniRule"/>
</dbReference>
<evidence type="ECO:0000256" key="1">
    <source>
        <dbReference type="ARBA" id="ARBA00004496"/>
    </source>
</evidence>
<comment type="similarity">
    <text evidence="2 11">Belongs to the TRM44 family.</text>
</comment>
<gene>
    <name evidence="13" type="ORF">DB88DRAFT_438954</name>
</gene>
<evidence type="ECO:0000256" key="6">
    <source>
        <dbReference type="ARBA" id="ARBA00022603"/>
    </source>
</evidence>
<sequence>MAIEPTTPAEAGPSRLGPVADSPPSTASFETFTRPPFRPTHVKPETPSALHASTPAYIDTFAHPVHFGRASFFAAIKDLAVHPERNSALILRADPLPPRGEMAVDEEMARLGVVRREEVRVRLMPKQVKRDSRLDQRVTFYEEVREGNEQGAGGRGVVLMCPEVKDVTEVPFFHPPVRKVAFIYDPIDADGLGDVDEEGERDPYPVRATFSIAYLPFDPPTGSTAIAHRTSQTCKMLLEKVYKHAYGDMIGYQKRVHHDVVVNRESFQDLYLVLKDRHRHLDSRVTKAHRVEDVKRHVWKDVAIATFLMLLWREMYPARTSAEDTPGHLESEAREWDSWGRPPGGFVDLGCGNGLLVHILTAEGYAGKGYELRARKTWPNYPPSTREALVEYPIAFPDWFPASMGEWDRGEWAGRDQCPIKEGCYIIGNHADEITPWVPLLSLLPSTPVPFLSLPCCLHTLDGAFMSLTFDPPPHAHTPAGGFGKGLGEGLSRYKAYLMWLGWCGLQCGWEWEKEGLRVPSTRGWGIVGRSRWTRGADEERACRAWALEQVQEVRQRGLFKVREKEGKEGH</sequence>
<dbReference type="EMBL" id="JAODAN010000006">
    <property type="protein sequence ID" value="KAK1923628.1"/>
    <property type="molecule type" value="Genomic_DNA"/>
</dbReference>
<evidence type="ECO:0000256" key="4">
    <source>
        <dbReference type="ARBA" id="ARBA00017788"/>
    </source>
</evidence>
<evidence type="ECO:0000313" key="14">
    <source>
        <dbReference type="Proteomes" id="UP001182556"/>
    </source>
</evidence>
<comment type="catalytic activity">
    <reaction evidence="10 11">
        <text>uridine(44) in tRNA(Ser) + S-adenosyl-L-methionine = 2'-O-methyluridine(44) in tRNA(Ser) + S-adenosyl-L-homocysteine + H(+)</text>
        <dbReference type="Rhea" id="RHEA:43100"/>
        <dbReference type="Rhea" id="RHEA-COMP:10339"/>
        <dbReference type="Rhea" id="RHEA-COMP:10340"/>
        <dbReference type="ChEBI" id="CHEBI:15378"/>
        <dbReference type="ChEBI" id="CHEBI:57856"/>
        <dbReference type="ChEBI" id="CHEBI:59789"/>
        <dbReference type="ChEBI" id="CHEBI:65315"/>
        <dbReference type="ChEBI" id="CHEBI:74478"/>
        <dbReference type="EC" id="2.1.1.211"/>
    </reaction>
</comment>
<dbReference type="PANTHER" id="PTHR21210">
    <property type="entry name" value="TRNA (URACIL-O(2)-)-METHYLTRANSFERASE-RELATED"/>
    <property type="match status" value="1"/>
</dbReference>